<evidence type="ECO:0000256" key="4">
    <source>
        <dbReference type="ARBA" id="ARBA00022475"/>
    </source>
</evidence>
<feature type="transmembrane region" description="Helical" evidence="8">
    <location>
        <begin position="72"/>
        <end position="99"/>
    </location>
</feature>
<feature type="transmembrane region" description="Helical" evidence="8">
    <location>
        <begin position="139"/>
        <end position="159"/>
    </location>
</feature>
<keyword evidence="10" id="KW-1185">Reference proteome</keyword>
<evidence type="ECO:0000256" key="2">
    <source>
        <dbReference type="ARBA" id="ARBA00007935"/>
    </source>
</evidence>
<protein>
    <submittedName>
        <fullName evidence="9">FecCD family ABC transporter permease</fullName>
    </submittedName>
</protein>
<feature type="transmembrane region" description="Helical" evidence="8">
    <location>
        <begin position="327"/>
        <end position="348"/>
    </location>
</feature>
<keyword evidence="5 8" id="KW-0812">Transmembrane</keyword>
<dbReference type="InterPro" id="IPR037294">
    <property type="entry name" value="ABC_BtuC-like"/>
</dbReference>
<reference evidence="10" key="1">
    <citation type="journal article" date="2019" name="Int. J. Syst. Evol. Microbiol.">
        <title>The Global Catalogue of Microorganisms (GCM) 10K type strain sequencing project: providing services to taxonomists for standard genome sequencing and annotation.</title>
        <authorList>
            <consortium name="The Broad Institute Genomics Platform"/>
            <consortium name="The Broad Institute Genome Sequencing Center for Infectious Disease"/>
            <person name="Wu L."/>
            <person name="Ma J."/>
        </authorList>
    </citation>
    <scope>NUCLEOTIDE SEQUENCE [LARGE SCALE GENOMIC DNA]</scope>
    <source>
        <strain evidence="10">CCUG 43117</strain>
    </source>
</reference>
<keyword evidence="6 8" id="KW-1133">Transmembrane helix</keyword>
<evidence type="ECO:0000256" key="7">
    <source>
        <dbReference type="ARBA" id="ARBA00023136"/>
    </source>
</evidence>
<dbReference type="Pfam" id="PF01032">
    <property type="entry name" value="FecCD"/>
    <property type="match status" value="1"/>
</dbReference>
<comment type="subcellular location">
    <subcellularLocation>
        <location evidence="1">Cell membrane</location>
        <topology evidence="1">Multi-pass membrane protein</topology>
    </subcellularLocation>
</comment>
<dbReference type="CDD" id="cd06550">
    <property type="entry name" value="TM_ABC_iron-siderophores_like"/>
    <property type="match status" value="1"/>
</dbReference>
<evidence type="ECO:0000313" key="10">
    <source>
        <dbReference type="Proteomes" id="UP001596060"/>
    </source>
</evidence>
<evidence type="ECO:0000313" key="9">
    <source>
        <dbReference type="EMBL" id="MFC5508262.1"/>
    </source>
</evidence>
<evidence type="ECO:0000256" key="3">
    <source>
        <dbReference type="ARBA" id="ARBA00022448"/>
    </source>
</evidence>
<organism evidence="9 10">
    <name type="scientific">Bosea massiliensis</name>
    <dbReference type="NCBI Taxonomy" id="151419"/>
    <lineage>
        <taxon>Bacteria</taxon>
        <taxon>Pseudomonadati</taxon>
        <taxon>Pseudomonadota</taxon>
        <taxon>Alphaproteobacteria</taxon>
        <taxon>Hyphomicrobiales</taxon>
        <taxon>Boseaceae</taxon>
        <taxon>Bosea</taxon>
    </lineage>
</organism>
<comment type="caution">
    <text evidence="9">The sequence shown here is derived from an EMBL/GenBank/DDBJ whole genome shotgun (WGS) entry which is preliminary data.</text>
</comment>
<gene>
    <name evidence="9" type="ORF">ACFPN9_23750</name>
</gene>
<evidence type="ECO:0000256" key="1">
    <source>
        <dbReference type="ARBA" id="ARBA00004651"/>
    </source>
</evidence>
<feature type="transmembrane region" description="Helical" evidence="8">
    <location>
        <begin position="171"/>
        <end position="192"/>
    </location>
</feature>
<dbReference type="Gene3D" id="1.10.3470.10">
    <property type="entry name" value="ABC transporter involved in vitamin B12 uptake, BtuC"/>
    <property type="match status" value="1"/>
</dbReference>
<dbReference type="RefSeq" id="WP_082735064.1">
    <property type="nucleotide sequence ID" value="NZ_JBHSLU010000082.1"/>
</dbReference>
<dbReference type="InterPro" id="IPR000522">
    <property type="entry name" value="ABC_transptr_permease_BtuC"/>
</dbReference>
<evidence type="ECO:0000256" key="8">
    <source>
        <dbReference type="SAM" id="Phobius"/>
    </source>
</evidence>
<dbReference type="PANTHER" id="PTHR30472:SF25">
    <property type="entry name" value="ABC TRANSPORTER PERMEASE PROTEIN MJ0876-RELATED"/>
    <property type="match status" value="1"/>
</dbReference>
<keyword evidence="4" id="KW-1003">Cell membrane</keyword>
<feature type="transmembrane region" description="Helical" evidence="8">
    <location>
        <begin position="111"/>
        <end position="133"/>
    </location>
</feature>
<evidence type="ECO:0000256" key="6">
    <source>
        <dbReference type="ARBA" id="ARBA00022989"/>
    </source>
</evidence>
<keyword evidence="3" id="KW-0813">Transport</keyword>
<feature type="transmembrane region" description="Helical" evidence="8">
    <location>
        <begin position="27"/>
        <end position="52"/>
    </location>
</feature>
<sequence length="355" mass="36863">MSAMLNEGSGGASSLTATYAAMGTRRVAVLAIGCVAILVSLVLDVATGPAFLPVGAVAKSVFGLAQDRTVDAIVWSIRLPIAFVALVVGAALGLSGAIMQTILNNPLASSYTLGVSAGAGFGAALVIVLGVAMSVPEAWGIPLMAFLFAAIACAGVYGIGQARDSSPEMLVLAGIALLFLFQALLALLQFVASPEALQQIVFWLFGSLQKASWSKLWIITIVLAACIPVLIIDVWRLTALKLGDERARGLGVDVRRLRLRSFVLISALTGVAVAFVGTIGFVGLVAPHIARMLVGEDQRSFLPASALSGALLLSLASIASETVLPGAIVPIGIVTSLIGVPFFVWLILRNRRAFW</sequence>
<accession>A0ABW0P909</accession>
<feature type="transmembrane region" description="Helical" evidence="8">
    <location>
        <begin position="212"/>
        <end position="232"/>
    </location>
</feature>
<dbReference type="SUPFAM" id="SSF81345">
    <property type="entry name" value="ABC transporter involved in vitamin B12 uptake, BtuC"/>
    <property type="match status" value="1"/>
</dbReference>
<dbReference type="Proteomes" id="UP001596060">
    <property type="component" value="Unassembled WGS sequence"/>
</dbReference>
<evidence type="ECO:0000256" key="5">
    <source>
        <dbReference type="ARBA" id="ARBA00022692"/>
    </source>
</evidence>
<dbReference type="PANTHER" id="PTHR30472">
    <property type="entry name" value="FERRIC ENTEROBACTIN TRANSPORT SYSTEM PERMEASE PROTEIN"/>
    <property type="match status" value="1"/>
</dbReference>
<comment type="similarity">
    <text evidence="2">Belongs to the binding-protein-dependent transport system permease family. FecCD subfamily.</text>
</comment>
<name>A0ABW0P909_9HYPH</name>
<keyword evidence="7 8" id="KW-0472">Membrane</keyword>
<proteinExistence type="inferred from homology"/>
<dbReference type="EMBL" id="JBHSLU010000082">
    <property type="protein sequence ID" value="MFC5508262.1"/>
    <property type="molecule type" value="Genomic_DNA"/>
</dbReference>
<feature type="transmembrane region" description="Helical" evidence="8">
    <location>
        <begin position="262"/>
        <end position="289"/>
    </location>
</feature>